<gene>
    <name evidence="2" type="ORF">Cba03nite_54190</name>
</gene>
<dbReference type="InterPro" id="IPR005321">
    <property type="entry name" value="Peptidase_S58_DmpA"/>
</dbReference>
<comment type="similarity">
    <text evidence="1">Belongs to the peptidase S58 family.</text>
</comment>
<protein>
    <submittedName>
        <fullName evidence="2">D-aminopeptidase</fullName>
    </submittedName>
</protein>
<keyword evidence="3" id="KW-1185">Reference proteome</keyword>
<proteinExistence type="inferred from homology"/>
<dbReference type="SUPFAM" id="SSF56266">
    <property type="entry name" value="DmpA/ArgJ-like"/>
    <property type="match status" value="1"/>
</dbReference>
<dbReference type="Gene3D" id="3.60.70.12">
    <property type="entry name" value="L-amino peptidase D-ALA esterase/amidase"/>
    <property type="match status" value="1"/>
</dbReference>
<organism evidence="2 3">
    <name type="scientific">Catellatospora bangladeshensis</name>
    <dbReference type="NCBI Taxonomy" id="310355"/>
    <lineage>
        <taxon>Bacteria</taxon>
        <taxon>Bacillati</taxon>
        <taxon>Actinomycetota</taxon>
        <taxon>Actinomycetes</taxon>
        <taxon>Micromonosporales</taxon>
        <taxon>Micromonosporaceae</taxon>
        <taxon>Catellatospora</taxon>
    </lineage>
</organism>
<dbReference type="GO" id="GO:0004177">
    <property type="term" value="F:aminopeptidase activity"/>
    <property type="evidence" value="ECO:0007669"/>
    <property type="project" value="TreeGrafter"/>
</dbReference>
<evidence type="ECO:0000313" key="2">
    <source>
        <dbReference type="EMBL" id="GIF84070.1"/>
    </source>
</evidence>
<dbReference type="AlphaFoldDB" id="A0A8J3NK35"/>
<dbReference type="Proteomes" id="UP000601223">
    <property type="component" value="Unassembled WGS sequence"/>
</dbReference>
<sequence length="367" mass="36853">MPRVSDLGITIGSLPSGPSGSILDVPGVGVGHATVWRDEEPPPAGRGVARTGVTVVDPGGNAFREPIPAGGAVLNGAGECTGFLSAQEWGLAETPIFLTSTMQLGRVYDAACELLMAEEPAIGDDDVIIPVVAECDDSFLSESRRMQVTRDDVAKALTAARDAAARAGADRAAGDAPQPPAEGAVGAGTGMSCLGFKGGIGTASRVLPSGHTVGVLAMTNFGERGRLTVAGVPVGQLLPPAPAPTAPPAGSCIVIVITDAPIDPAGCQRLARRAGLGLARTGSTAHHASGEIFLALATGLRAPRGTTPAVPALQGRALDPFFAAAVEATEESVLNSLLNAPTVVGRGGNSSEGLPVDRVRALLALHS</sequence>
<dbReference type="InterPro" id="IPR016117">
    <property type="entry name" value="ArgJ-like_dom_sf"/>
</dbReference>
<dbReference type="RefSeq" id="WP_203751807.1">
    <property type="nucleotide sequence ID" value="NZ_BONF01000033.1"/>
</dbReference>
<comment type="caution">
    <text evidence="2">The sequence shown here is derived from an EMBL/GenBank/DDBJ whole genome shotgun (WGS) entry which is preliminary data.</text>
</comment>
<evidence type="ECO:0000256" key="1">
    <source>
        <dbReference type="ARBA" id="ARBA00007068"/>
    </source>
</evidence>
<dbReference type="PANTHER" id="PTHR36512">
    <property type="entry name" value="D-AMINOPEPTIDASE"/>
    <property type="match status" value="1"/>
</dbReference>
<accession>A0A8J3NK35</accession>
<dbReference type="PANTHER" id="PTHR36512:SF3">
    <property type="entry name" value="BLR5678 PROTEIN"/>
    <property type="match status" value="1"/>
</dbReference>
<name>A0A8J3NK35_9ACTN</name>
<evidence type="ECO:0000313" key="3">
    <source>
        <dbReference type="Proteomes" id="UP000601223"/>
    </source>
</evidence>
<dbReference type="Pfam" id="PF03576">
    <property type="entry name" value="Peptidase_S58"/>
    <property type="match status" value="1"/>
</dbReference>
<dbReference type="EMBL" id="BONF01000033">
    <property type="protein sequence ID" value="GIF84070.1"/>
    <property type="molecule type" value="Genomic_DNA"/>
</dbReference>
<reference evidence="2 3" key="1">
    <citation type="submission" date="2021-01" db="EMBL/GenBank/DDBJ databases">
        <title>Whole genome shotgun sequence of Catellatospora bangladeshensis NBRC 107357.</title>
        <authorList>
            <person name="Komaki H."/>
            <person name="Tamura T."/>
        </authorList>
    </citation>
    <scope>NUCLEOTIDE SEQUENCE [LARGE SCALE GENOMIC DNA]</scope>
    <source>
        <strain evidence="2 3">NBRC 107357</strain>
    </source>
</reference>